<evidence type="ECO:0008006" key="3">
    <source>
        <dbReference type="Google" id="ProtNLM"/>
    </source>
</evidence>
<dbReference type="RefSeq" id="WP_344297225.1">
    <property type="nucleotide sequence ID" value="NZ_BAAANJ010000016.1"/>
</dbReference>
<dbReference type="EMBL" id="BAAANJ010000016">
    <property type="protein sequence ID" value="GAA1818482.1"/>
    <property type="molecule type" value="Genomic_DNA"/>
</dbReference>
<protein>
    <recommendedName>
        <fullName evidence="3">Tetratricopeptide repeat protein</fullName>
    </recommendedName>
</protein>
<accession>A0ABN2MBC3</accession>
<comment type="caution">
    <text evidence="1">The sequence shown here is derived from an EMBL/GenBank/DDBJ whole genome shotgun (WGS) entry which is preliminary data.</text>
</comment>
<proteinExistence type="predicted"/>
<gene>
    <name evidence="1" type="ORF">GCM10009749_30930</name>
</gene>
<dbReference type="Proteomes" id="UP001500002">
    <property type="component" value="Unassembled WGS sequence"/>
</dbReference>
<name>A0ABN2MBC3_9MICO</name>
<organism evidence="1 2">
    <name type="scientific">Agromyces neolithicus</name>
    <dbReference type="NCBI Taxonomy" id="269420"/>
    <lineage>
        <taxon>Bacteria</taxon>
        <taxon>Bacillati</taxon>
        <taxon>Actinomycetota</taxon>
        <taxon>Actinomycetes</taxon>
        <taxon>Micrococcales</taxon>
        <taxon>Microbacteriaceae</taxon>
        <taxon>Agromyces</taxon>
    </lineage>
</organism>
<keyword evidence="2" id="KW-1185">Reference proteome</keyword>
<evidence type="ECO:0000313" key="1">
    <source>
        <dbReference type="EMBL" id="GAA1818482.1"/>
    </source>
</evidence>
<reference evidence="1 2" key="1">
    <citation type="journal article" date="2019" name="Int. J. Syst. Evol. Microbiol.">
        <title>The Global Catalogue of Microorganisms (GCM) 10K type strain sequencing project: providing services to taxonomists for standard genome sequencing and annotation.</title>
        <authorList>
            <consortium name="The Broad Institute Genomics Platform"/>
            <consortium name="The Broad Institute Genome Sequencing Center for Infectious Disease"/>
            <person name="Wu L."/>
            <person name="Ma J."/>
        </authorList>
    </citation>
    <scope>NUCLEOTIDE SEQUENCE [LARGE SCALE GENOMIC DNA]</scope>
    <source>
        <strain evidence="1 2">JCM 14322</strain>
    </source>
</reference>
<evidence type="ECO:0000313" key="2">
    <source>
        <dbReference type="Proteomes" id="UP001500002"/>
    </source>
</evidence>
<sequence>MATRITEADVDDLEFGSNGTNHHVERAELLERWATDTGSFELDDDLRRATLLLASAEHLEMAGELDRALDLVRRAGAASDVEPHETVGALVSILLARGERDAAIAASDALRASQSAAWWRYWDVAEAFELADELALAERWFVITLRAIERDPEYDVGDRLVALTGRHRVRRDAGKPEDVLDIETNELRGLLGYELAE</sequence>